<evidence type="ECO:0000313" key="1">
    <source>
        <dbReference type="EMBL" id="KAF3498021.1"/>
    </source>
</evidence>
<comment type="caution">
    <text evidence="1">The sequence shown here is derived from an EMBL/GenBank/DDBJ whole genome shotgun (WGS) entry which is preliminary data.</text>
</comment>
<evidence type="ECO:0000313" key="2">
    <source>
        <dbReference type="Proteomes" id="UP000266723"/>
    </source>
</evidence>
<gene>
    <name evidence="1" type="ORF">DY000_02056434</name>
</gene>
<reference evidence="1 2" key="1">
    <citation type="journal article" date="2020" name="BMC Genomics">
        <title>Intraspecific diversification of the crop wild relative Brassica cretica Lam. using demographic model selection.</title>
        <authorList>
            <person name="Kioukis A."/>
            <person name="Michalopoulou V.A."/>
            <person name="Briers L."/>
            <person name="Pirintsos S."/>
            <person name="Studholme D.J."/>
            <person name="Pavlidis P."/>
            <person name="Sarris P.F."/>
        </authorList>
    </citation>
    <scope>NUCLEOTIDE SEQUENCE [LARGE SCALE GENOMIC DNA]</scope>
    <source>
        <strain evidence="2">cv. PFS-1207/04</strain>
    </source>
</reference>
<sequence>MVLSGRISDSGVASIFGVRSAFASGVHTFYSGNGRLAFDSASHFPFVLTAAYHRDLPDYVRSTVLVSPQVSSPLTAEFPLASSLLPVDESDHHLDACTCIAGRPYAWWKSCHSPPQQGEVTWLQHEDPKRACGSVSLSRIQPRPACKDCRDHDASELQNEMSGGSGA</sequence>
<name>A0ABQ7AKU5_BRACR</name>
<proteinExistence type="predicted"/>
<protein>
    <submittedName>
        <fullName evidence="1">Uncharacterized protein</fullName>
    </submittedName>
</protein>
<organism evidence="1 2">
    <name type="scientific">Brassica cretica</name>
    <name type="common">Mustard</name>
    <dbReference type="NCBI Taxonomy" id="69181"/>
    <lineage>
        <taxon>Eukaryota</taxon>
        <taxon>Viridiplantae</taxon>
        <taxon>Streptophyta</taxon>
        <taxon>Embryophyta</taxon>
        <taxon>Tracheophyta</taxon>
        <taxon>Spermatophyta</taxon>
        <taxon>Magnoliopsida</taxon>
        <taxon>eudicotyledons</taxon>
        <taxon>Gunneridae</taxon>
        <taxon>Pentapetalae</taxon>
        <taxon>rosids</taxon>
        <taxon>malvids</taxon>
        <taxon>Brassicales</taxon>
        <taxon>Brassicaceae</taxon>
        <taxon>Brassiceae</taxon>
        <taxon>Brassica</taxon>
    </lineage>
</organism>
<keyword evidence="2" id="KW-1185">Reference proteome</keyword>
<accession>A0ABQ7AKU5</accession>
<dbReference type="EMBL" id="QGKV02002055">
    <property type="protein sequence ID" value="KAF3498021.1"/>
    <property type="molecule type" value="Genomic_DNA"/>
</dbReference>
<dbReference type="Proteomes" id="UP000266723">
    <property type="component" value="Unassembled WGS sequence"/>
</dbReference>